<name>A0ABU0YGI8_9PROT</name>
<proteinExistence type="predicted"/>
<keyword evidence="2" id="KW-1185">Reference proteome</keyword>
<feature type="non-terminal residue" evidence="1">
    <location>
        <position position="1"/>
    </location>
</feature>
<evidence type="ECO:0000313" key="2">
    <source>
        <dbReference type="Proteomes" id="UP001230156"/>
    </source>
</evidence>
<gene>
    <name evidence="1" type="ORF">Q8A70_04160</name>
</gene>
<protein>
    <submittedName>
        <fullName evidence="1">Uncharacterized protein</fullName>
    </submittedName>
</protein>
<organism evidence="1 2">
    <name type="scientific">Dongia sedimenti</name>
    <dbReference type="NCBI Taxonomy" id="3064282"/>
    <lineage>
        <taxon>Bacteria</taxon>
        <taxon>Pseudomonadati</taxon>
        <taxon>Pseudomonadota</taxon>
        <taxon>Alphaproteobacteria</taxon>
        <taxon>Rhodospirillales</taxon>
        <taxon>Dongiaceae</taxon>
        <taxon>Dongia</taxon>
    </lineage>
</organism>
<dbReference type="RefSeq" id="WP_379954242.1">
    <property type="nucleotide sequence ID" value="NZ_JAUYVI010000001.1"/>
</dbReference>
<reference evidence="2" key="1">
    <citation type="submission" date="2023-08" db="EMBL/GenBank/DDBJ databases">
        <title>Rhodospirillaceae gen. nov., a novel taxon isolated from the Yangtze River Yuezi River estuary sludge.</title>
        <authorList>
            <person name="Ruan L."/>
        </authorList>
    </citation>
    <scope>NUCLEOTIDE SEQUENCE [LARGE SCALE GENOMIC DNA]</scope>
    <source>
        <strain evidence="2">R-7</strain>
    </source>
</reference>
<dbReference type="Proteomes" id="UP001230156">
    <property type="component" value="Unassembled WGS sequence"/>
</dbReference>
<comment type="caution">
    <text evidence="1">The sequence shown here is derived from an EMBL/GenBank/DDBJ whole genome shotgun (WGS) entry which is preliminary data.</text>
</comment>
<sequence>LAVINVTDRANIAMRLVPLKLSFRHLLSTLCAGTGSCFDRLTETSWTRSVSVCIRRSGPG</sequence>
<dbReference type="EMBL" id="JAUYVI010000001">
    <property type="protein sequence ID" value="MDQ7246841.1"/>
    <property type="molecule type" value="Genomic_DNA"/>
</dbReference>
<evidence type="ECO:0000313" key="1">
    <source>
        <dbReference type="EMBL" id="MDQ7246841.1"/>
    </source>
</evidence>
<accession>A0ABU0YGI8</accession>